<evidence type="ECO:0000256" key="12">
    <source>
        <dbReference type="SAM" id="MobiDB-lite"/>
    </source>
</evidence>
<feature type="domain" description="Cytidyltransferase-like" evidence="13">
    <location>
        <begin position="2"/>
        <end position="128"/>
    </location>
</feature>
<dbReference type="InterPro" id="IPR004821">
    <property type="entry name" value="Cyt_trans-like"/>
</dbReference>
<dbReference type="PANTHER" id="PTHR45780">
    <property type="entry name" value="ETHANOLAMINE-PHOSPHATE CYTIDYLYLTRANSFERASE"/>
    <property type="match status" value="1"/>
</dbReference>
<accession>B7GAN1</accession>
<dbReference type="EC" id="2.7.7.14" evidence="10"/>
<evidence type="ECO:0000256" key="8">
    <source>
        <dbReference type="ARBA" id="ARBA00023264"/>
    </source>
</evidence>
<dbReference type="GO" id="GO:0005737">
    <property type="term" value="C:cytoplasm"/>
    <property type="evidence" value="ECO:0007669"/>
    <property type="project" value="TreeGrafter"/>
</dbReference>
<proteinExistence type="inferred from homology"/>
<keyword evidence="5" id="KW-0548">Nucleotidyltransferase</keyword>
<dbReference type="GO" id="GO:0004306">
    <property type="term" value="F:ethanolamine-phosphate cytidylyltransferase activity"/>
    <property type="evidence" value="ECO:0007669"/>
    <property type="project" value="UniProtKB-EC"/>
</dbReference>
<evidence type="ECO:0000256" key="11">
    <source>
        <dbReference type="ARBA" id="ARBA00031473"/>
    </source>
</evidence>
<evidence type="ECO:0000256" key="1">
    <source>
        <dbReference type="ARBA" id="ARBA00005189"/>
    </source>
</evidence>
<keyword evidence="15" id="KW-1185">Reference proteome</keyword>
<reference evidence="15" key="2">
    <citation type="submission" date="2008-08" db="EMBL/GenBank/DDBJ databases">
        <authorList>
            <consortium name="Diatom Consortium"/>
            <person name="Grigoriev I."/>
            <person name="Grimwood J."/>
            <person name="Kuo A."/>
            <person name="Otillar R.P."/>
            <person name="Salamov A."/>
            <person name="Detter J.C."/>
            <person name="Lindquist E."/>
            <person name="Shapiro H."/>
            <person name="Lucas S."/>
            <person name="Glavina del Rio T."/>
            <person name="Pitluck S."/>
            <person name="Rokhsar D."/>
            <person name="Bowler C."/>
        </authorList>
    </citation>
    <scope>GENOME REANNOTATION</scope>
    <source>
        <strain evidence="15">CCAP 1055/1</strain>
    </source>
</reference>
<evidence type="ECO:0000256" key="6">
    <source>
        <dbReference type="ARBA" id="ARBA00023098"/>
    </source>
</evidence>
<evidence type="ECO:0000256" key="4">
    <source>
        <dbReference type="ARBA" id="ARBA00022679"/>
    </source>
</evidence>
<dbReference type="eggNOG" id="KOG2803">
    <property type="taxonomic scope" value="Eukaryota"/>
</dbReference>
<evidence type="ECO:0000256" key="9">
    <source>
        <dbReference type="ARBA" id="ARBA00024191"/>
    </source>
</evidence>
<dbReference type="OrthoDB" id="40021at2759"/>
<dbReference type="InterPro" id="IPR014729">
    <property type="entry name" value="Rossmann-like_a/b/a_fold"/>
</dbReference>
<dbReference type="KEGG" id="pti:PHATRDRAFT_40163"/>
<dbReference type="InterPro" id="IPR044608">
    <property type="entry name" value="Ect1/PCYT2"/>
</dbReference>
<dbReference type="Proteomes" id="UP000000759">
    <property type="component" value="Chromosome 22"/>
</dbReference>
<dbReference type="AlphaFoldDB" id="B7GAN1"/>
<dbReference type="STRING" id="556484.B7GAN1"/>
<keyword evidence="3" id="KW-0444">Lipid biosynthesis</keyword>
<comment type="similarity">
    <text evidence="2">Belongs to the cytidylyltransferase family.</text>
</comment>
<feature type="domain" description="Cytidyltransferase-like" evidence="13">
    <location>
        <begin position="196"/>
        <end position="279"/>
    </location>
</feature>
<dbReference type="UniPathway" id="UPA00558">
    <property type="reaction ID" value="UER00742"/>
</dbReference>
<dbReference type="EMBL" id="CM000624">
    <property type="protein sequence ID" value="EEC44284.1"/>
    <property type="molecule type" value="Genomic_DNA"/>
</dbReference>
<dbReference type="InParanoid" id="B7GAN1"/>
<keyword evidence="6" id="KW-0443">Lipid metabolism</keyword>
<organism evidence="14 15">
    <name type="scientific">Phaeodactylum tricornutum (strain CCAP 1055/1)</name>
    <dbReference type="NCBI Taxonomy" id="556484"/>
    <lineage>
        <taxon>Eukaryota</taxon>
        <taxon>Sar</taxon>
        <taxon>Stramenopiles</taxon>
        <taxon>Ochrophyta</taxon>
        <taxon>Bacillariophyta</taxon>
        <taxon>Bacillariophyceae</taxon>
        <taxon>Bacillariophycidae</taxon>
        <taxon>Naviculales</taxon>
        <taxon>Phaeodactylaceae</taxon>
        <taxon>Phaeodactylum</taxon>
    </lineage>
</organism>
<dbReference type="PaxDb" id="2850-Phatr40163"/>
<evidence type="ECO:0000256" key="3">
    <source>
        <dbReference type="ARBA" id="ARBA00022516"/>
    </source>
</evidence>
<dbReference type="SUPFAM" id="SSF52374">
    <property type="entry name" value="Nucleotidylyl transferase"/>
    <property type="match status" value="2"/>
</dbReference>
<dbReference type="GO" id="GO:0006646">
    <property type="term" value="P:phosphatidylethanolamine biosynthetic process"/>
    <property type="evidence" value="ECO:0007669"/>
    <property type="project" value="UniProtKB-UniPathway"/>
</dbReference>
<evidence type="ECO:0000256" key="2">
    <source>
        <dbReference type="ARBA" id="ARBA00010101"/>
    </source>
</evidence>
<dbReference type="PANTHER" id="PTHR45780:SF2">
    <property type="entry name" value="ETHANOLAMINE-PHOSPHATE CYTIDYLYLTRANSFERASE"/>
    <property type="match status" value="1"/>
</dbReference>
<sequence length="371" mass="42224">MDGAFDLLHYGHMNAFRLGRSLGTHLVVGVNSDESISQCKGPPLMNDEERMTMVSACKFVDEILPNCPYIMNREYLDYVIETYKIDYVIHGDDPCIVDGKDVYAAAKEAGKYRGIPRTEGVSTTDIVGRMLLMTKEHHYHNETSSIDERDDEVPKSPGSSREWLGRQSKFLTTSRMLQLFSADVQAPTPHMRVVYIDGAWDLFHPGHVAILRAARERGDYLIVGIHGDATVNRVRGMNLPLMNLHERVLSVLGCRFADDVLIDAPYDVSMEMIASLNISEVVGTNDHDIGEFEMKSQTHRYRHAEQAGLLHLMDIPSKFNMGRIVERIQRNQEAYQAKFERKMAAEREFYEQKRASEYDAAFHEGRVTFVS</sequence>
<dbReference type="Gene3D" id="3.40.50.620">
    <property type="entry name" value="HUPs"/>
    <property type="match status" value="2"/>
</dbReference>
<comment type="pathway">
    <text evidence="1">Lipid metabolism.</text>
</comment>
<evidence type="ECO:0000259" key="13">
    <source>
        <dbReference type="Pfam" id="PF01467"/>
    </source>
</evidence>
<dbReference type="Pfam" id="PF01467">
    <property type="entry name" value="CTP_transf_like"/>
    <property type="match status" value="2"/>
</dbReference>
<name>B7GAN1_PHATC</name>
<dbReference type="FunCoup" id="B7GAN1">
    <property type="interactions" value="180"/>
</dbReference>
<reference evidence="14 15" key="1">
    <citation type="journal article" date="2008" name="Nature">
        <title>The Phaeodactylum genome reveals the evolutionary history of diatom genomes.</title>
        <authorList>
            <person name="Bowler C."/>
            <person name="Allen A.E."/>
            <person name="Badger J.H."/>
            <person name="Grimwood J."/>
            <person name="Jabbari K."/>
            <person name="Kuo A."/>
            <person name="Maheswari U."/>
            <person name="Martens C."/>
            <person name="Maumus F."/>
            <person name="Otillar R.P."/>
            <person name="Rayko E."/>
            <person name="Salamov A."/>
            <person name="Vandepoele K."/>
            <person name="Beszteri B."/>
            <person name="Gruber A."/>
            <person name="Heijde M."/>
            <person name="Katinka M."/>
            <person name="Mock T."/>
            <person name="Valentin K."/>
            <person name="Verret F."/>
            <person name="Berges J.A."/>
            <person name="Brownlee C."/>
            <person name="Cadoret J.P."/>
            <person name="Chiovitti A."/>
            <person name="Choi C.J."/>
            <person name="Coesel S."/>
            <person name="De Martino A."/>
            <person name="Detter J.C."/>
            <person name="Durkin C."/>
            <person name="Falciatore A."/>
            <person name="Fournet J."/>
            <person name="Haruta M."/>
            <person name="Huysman M.J."/>
            <person name="Jenkins B.D."/>
            <person name="Jiroutova K."/>
            <person name="Jorgensen R.E."/>
            <person name="Joubert Y."/>
            <person name="Kaplan A."/>
            <person name="Kroger N."/>
            <person name="Kroth P.G."/>
            <person name="La Roche J."/>
            <person name="Lindquist E."/>
            <person name="Lommer M."/>
            <person name="Martin-Jezequel V."/>
            <person name="Lopez P.J."/>
            <person name="Lucas S."/>
            <person name="Mangogna M."/>
            <person name="McGinnis K."/>
            <person name="Medlin L.K."/>
            <person name="Montsant A."/>
            <person name="Oudot-Le Secq M.P."/>
            <person name="Napoli C."/>
            <person name="Obornik M."/>
            <person name="Parker M.S."/>
            <person name="Petit J.L."/>
            <person name="Porcel B.M."/>
            <person name="Poulsen N."/>
            <person name="Robison M."/>
            <person name="Rychlewski L."/>
            <person name="Rynearson T.A."/>
            <person name="Schmutz J."/>
            <person name="Shapiro H."/>
            <person name="Siaut M."/>
            <person name="Stanley M."/>
            <person name="Sussman M.R."/>
            <person name="Taylor A.R."/>
            <person name="Vardi A."/>
            <person name="von Dassow P."/>
            <person name="Vyverman W."/>
            <person name="Willis A."/>
            <person name="Wyrwicz L.S."/>
            <person name="Rokhsar D.S."/>
            <person name="Weissenbach J."/>
            <person name="Armbrust E.V."/>
            <person name="Green B.R."/>
            <person name="Van de Peer Y."/>
            <person name="Grigoriev I.V."/>
        </authorList>
    </citation>
    <scope>NUCLEOTIDE SEQUENCE [LARGE SCALE GENOMIC DNA]</scope>
    <source>
        <strain evidence="14 15">CCAP 1055/1</strain>
    </source>
</reference>
<keyword evidence="4" id="KW-0808">Transferase</keyword>
<feature type="region of interest" description="Disordered" evidence="12">
    <location>
        <begin position="141"/>
        <end position="162"/>
    </location>
</feature>
<comment type="pathway">
    <text evidence="9">Phospholipid metabolism; phosphatidylethanolamine biosynthesis; phosphatidylethanolamine from ethanolamine: step 2/3.</text>
</comment>
<dbReference type="HOGENOM" id="CLU_031246_2_2_1"/>
<protein>
    <recommendedName>
        <fullName evidence="10">ethanolamine-phosphate cytidylyltransferase</fullName>
        <ecNumber evidence="10">2.7.7.14</ecNumber>
    </recommendedName>
    <alternativeName>
        <fullName evidence="11">CTP:phosphoethanolamine cytidylyltransferase</fullName>
    </alternativeName>
</protein>
<evidence type="ECO:0000313" key="15">
    <source>
        <dbReference type="Proteomes" id="UP000000759"/>
    </source>
</evidence>
<evidence type="ECO:0000256" key="7">
    <source>
        <dbReference type="ARBA" id="ARBA00023209"/>
    </source>
</evidence>
<keyword evidence="8" id="KW-1208">Phospholipid metabolism</keyword>
<dbReference type="GeneID" id="7195933"/>
<keyword evidence="7" id="KW-0594">Phospholipid biosynthesis</keyword>
<dbReference type="NCBIfam" id="TIGR00125">
    <property type="entry name" value="cyt_tran_rel"/>
    <property type="match status" value="2"/>
</dbReference>
<evidence type="ECO:0000256" key="5">
    <source>
        <dbReference type="ARBA" id="ARBA00022695"/>
    </source>
</evidence>
<evidence type="ECO:0000313" key="14">
    <source>
        <dbReference type="EMBL" id="EEC44284.1"/>
    </source>
</evidence>
<dbReference type="RefSeq" id="XP_002184106.1">
    <property type="nucleotide sequence ID" value="XM_002184070.1"/>
</dbReference>
<gene>
    <name evidence="14" type="ORF">PHATRDRAFT_40163</name>
</gene>
<evidence type="ECO:0000256" key="10">
    <source>
        <dbReference type="ARBA" id="ARBA00024221"/>
    </source>
</evidence>